<keyword evidence="4" id="KW-1185">Reference proteome</keyword>
<protein>
    <submittedName>
        <fullName evidence="3">Uncharacterized protein</fullName>
    </submittedName>
</protein>
<proteinExistence type="predicted"/>
<keyword evidence="2" id="KW-1133">Transmembrane helix</keyword>
<comment type="caution">
    <text evidence="3">The sequence shown here is derived from an EMBL/GenBank/DDBJ whole genome shotgun (WGS) entry which is preliminary data.</text>
</comment>
<feature type="region of interest" description="Disordered" evidence="1">
    <location>
        <begin position="212"/>
        <end position="244"/>
    </location>
</feature>
<feature type="region of interest" description="Disordered" evidence="1">
    <location>
        <begin position="129"/>
        <end position="171"/>
    </location>
</feature>
<sequence length="244" mass="26788">MPSDKDTYRLTEADRTSETRFGPRPVPPGHRTGAGYPYQDRAASHGRSDHPAASLTSKIVVWGGIALGVAGATAATVMAARKVGDMMRDDVSEKPARPRPYTPQQEHVAPRFAAMDDDEQEAMRRRVRARARADEEDAARLRVAASRRRRKPKRNFAQDLTETASSLSSGLDGVTKSLASAFQGFRSVATQATGIVSEFVLAAEQLRSVLRGSEQAGQPARRDDHQRADADDAVTRERQRTHRL</sequence>
<feature type="compositionally biased region" description="Basic and acidic residues" evidence="1">
    <location>
        <begin position="220"/>
        <end position="238"/>
    </location>
</feature>
<dbReference type="EMBL" id="JACOQL010000005">
    <property type="protein sequence ID" value="MBC9248257.1"/>
    <property type="molecule type" value="Genomic_DNA"/>
</dbReference>
<dbReference type="AlphaFoldDB" id="A0A926J7E7"/>
<feature type="region of interest" description="Disordered" evidence="1">
    <location>
        <begin position="1"/>
        <end position="50"/>
    </location>
</feature>
<dbReference type="Proteomes" id="UP000608594">
    <property type="component" value="Unassembled WGS sequence"/>
</dbReference>
<evidence type="ECO:0000256" key="2">
    <source>
        <dbReference type="SAM" id="Phobius"/>
    </source>
</evidence>
<feature type="compositionally biased region" description="Basic residues" evidence="1">
    <location>
        <begin position="145"/>
        <end position="154"/>
    </location>
</feature>
<evidence type="ECO:0000256" key="1">
    <source>
        <dbReference type="SAM" id="MobiDB-lite"/>
    </source>
</evidence>
<feature type="compositionally biased region" description="Polar residues" evidence="1">
    <location>
        <begin position="158"/>
        <end position="169"/>
    </location>
</feature>
<evidence type="ECO:0000313" key="4">
    <source>
        <dbReference type="Proteomes" id="UP000608594"/>
    </source>
</evidence>
<feature type="compositionally biased region" description="Basic and acidic residues" evidence="1">
    <location>
        <begin position="1"/>
        <end position="18"/>
    </location>
</feature>
<dbReference type="RefSeq" id="WP_187794755.1">
    <property type="nucleotide sequence ID" value="NZ_JACOQL010000005.1"/>
</dbReference>
<feature type="transmembrane region" description="Helical" evidence="2">
    <location>
        <begin position="59"/>
        <end position="80"/>
    </location>
</feature>
<gene>
    <name evidence="3" type="ORF">H4P12_16410</name>
</gene>
<organism evidence="3 4">
    <name type="scientific">Paracoccus amoyensis</name>
    <dbReference type="NCBI Taxonomy" id="2760093"/>
    <lineage>
        <taxon>Bacteria</taxon>
        <taxon>Pseudomonadati</taxon>
        <taxon>Pseudomonadota</taxon>
        <taxon>Alphaproteobacteria</taxon>
        <taxon>Rhodobacterales</taxon>
        <taxon>Paracoccaceae</taxon>
        <taxon>Paracoccus</taxon>
    </lineage>
</organism>
<reference evidence="3" key="1">
    <citation type="submission" date="2020-08" db="EMBL/GenBank/DDBJ databases">
        <title>Paracoccus amoyensis sp. nov., isolated from the surface seawater at coast of Xiamen, Fujian.</title>
        <authorList>
            <person name="Lyu L."/>
        </authorList>
    </citation>
    <scope>NUCLEOTIDE SEQUENCE</scope>
    <source>
        <strain evidence="3">11-3</strain>
    </source>
</reference>
<keyword evidence="2" id="KW-0812">Transmembrane</keyword>
<keyword evidence="2" id="KW-0472">Membrane</keyword>
<name>A0A926J7E7_9RHOB</name>
<accession>A0A926J7E7</accession>
<evidence type="ECO:0000313" key="3">
    <source>
        <dbReference type="EMBL" id="MBC9248257.1"/>
    </source>
</evidence>